<keyword evidence="2" id="KW-1133">Transmembrane helix</keyword>
<dbReference type="OrthoDB" id="187787at2"/>
<keyword evidence="2" id="KW-0472">Membrane</keyword>
<proteinExistence type="predicted"/>
<sequence>MTESADHNPYASPLAEDEPGDPPVWDAFSRNGLVVTAPKSELPARCFVCNQPATRRHRMRRDGWVTMKGLVSVSLLWYYCDTHHKRQWIRRLSLPATALLILLLLQMGPVVTLAIQAGNVGLVISLAVAIVLLVSTLYGIRLAGEWIGGRPTIVEVTPARVKVKGAGAAFLASIHRPA</sequence>
<feature type="transmembrane region" description="Helical" evidence="2">
    <location>
        <begin position="92"/>
        <end position="115"/>
    </location>
</feature>
<organism evidence="3 4">
    <name type="scientific">Posidoniimonas polymericola</name>
    <dbReference type="NCBI Taxonomy" id="2528002"/>
    <lineage>
        <taxon>Bacteria</taxon>
        <taxon>Pseudomonadati</taxon>
        <taxon>Planctomycetota</taxon>
        <taxon>Planctomycetia</taxon>
        <taxon>Pirellulales</taxon>
        <taxon>Lacipirellulaceae</taxon>
        <taxon>Posidoniimonas</taxon>
    </lineage>
</organism>
<dbReference type="EMBL" id="SJPO01000001">
    <property type="protein sequence ID" value="TWT85623.1"/>
    <property type="molecule type" value="Genomic_DNA"/>
</dbReference>
<keyword evidence="2" id="KW-0812">Transmembrane</keyword>
<feature type="transmembrane region" description="Helical" evidence="2">
    <location>
        <begin position="121"/>
        <end position="140"/>
    </location>
</feature>
<gene>
    <name evidence="3" type="ORF">Pla123a_04300</name>
</gene>
<evidence type="ECO:0000256" key="1">
    <source>
        <dbReference type="SAM" id="MobiDB-lite"/>
    </source>
</evidence>
<keyword evidence="4" id="KW-1185">Reference proteome</keyword>
<accession>A0A5C5ZGD2</accession>
<comment type="caution">
    <text evidence="3">The sequence shown here is derived from an EMBL/GenBank/DDBJ whole genome shotgun (WGS) entry which is preliminary data.</text>
</comment>
<evidence type="ECO:0000313" key="4">
    <source>
        <dbReference type="Proteomes" id="UP000318478"/>
    </source>
</evidence>
<feature type="transmembrane region" description="Helical" evidence="2">
    <location>
        <begin position="63"/>
        <end position="80"/>
    </location>
</feature>
<evidence type="ECO:0000256" key="2">
    <source>
        <dbReference type="SAM" id="Phobius"/>
    </source>
</evidence>
<dbReference type="AlphaFoldDB" id="A0A5C5ZGD2"/>
<dbReference type="Proteomes" id="UP000318478">
    <property type="component" value="Unassembled WGS sequence"/>
</dbReference>
<name>A0A5C5ZGD2_9BACT</name>
<evidence type="ECO:0000313" key="3">
    <source>
        <dbReference type="EMBL" id="TWT85623.1"/>
    </source>
</evidence>
<reference evidence="3 4" key="1">
    <citation type="submission" date="2019-02" db="EMBL/GenBank/DDBJ databases">
        <title>Deep-cultivation of Planctomycetes and their phenomic and genomic characterization uncovers novel biology.</title>
        <authorList>
            <person name="Wiegand S."/>
            <person name="Jogler M."/>
            <person name="Boedeker C."/>
            <person name="Pinto D."/>
            <person name="Vollmers J."/>
            <person name="Rivas-Marin E."/>
            <person name="Kohn T."/>
            <person name="Peeters S.H."/>
            <person name="Heuer A."/>
            <person name="Rast P."/>
            <person name="Oberbeckmann S."/>
            <person name="Bunk B."/>
            <person name="Jeske O."/>
            <person name="Meyerdierks A."/>
            <person name="Storesund J.E."/>
            <person name="Kallscheuer N."/>
            <person name="Luecker S."/>
            <person name="Lage O.M."/>
            <person name="Pohl T."/>
            <person name="Merkel B.J."/>
            <person name="Hornburger P."/>
            <person name="Mueller R.-W."/>
            <person name="Bruemmer F."/>
            <person name="Labrenz M."/>
            <person name="Spormann A.M."/>
            <person name="Op Den Camp H."/>
            <person name="Overmann J."/>
            <person name="Amann R."/>
            <person name="Jetten M.S.M."/>
            <person name="Mascher T."/>
            <person name="Medema M.H."/>
            <person name="Devos D.P."/>
            <person name="Kaster A.-K."/>
            <person name="Ovreas L."/>
            <person name="Rohde M."/>
            <person name="Galperin M.Y."/>
            <person name="Jogler C."/>
        </authorList>
    </citation>
    <scope>NUCLEOTIDE SEQUENCE [LARGE SCALE GENOMIC DNA]</scope>
    <source>
        <strain evidence="3 4">Pla123a</strain>
    </source>
</reference>
<dbReference type="RefSeq" id="WP_146583878.1">
    <property type="nucleotide sequence ID" value="NZ_SJPO01000001.1"/>
</dbReference>
<protein>
    <submittedName>
        <fullName evidence="3">Uncharacterized protein</fullName>
    </submittedName>
</protein>
<feature type="region of interest" description="Disordered" evidence="1">
    <location>
        <begin position="1"/>
        <end position="21"/>
    </location>
</feature>